<protein>
    <submittedName>
        <fullName evidence="1">Uncharacterized protein</fullName>
    </submittedName>
</protein>
<organism evidence="1">
    <name type="scientific">Anguilla anguilla</name>
    <name type="common">European freshwater eel</name>
    <name type="synonym">Muraena anguilla</name>
    <dbReference type="NCBI Taxonomy" id="7936"/>
    <lineage>
        <taxon>Eukaryota</taxon>
        <taxon>Metazoa</taxon>
        <taxon>Chordata</taxon>
        <taxon>Craniata</taxon>
        <taxon>Vertebrata</taxon>
        <taxon>Euteleostomi</taxon>
        <taxon>Actinopterygii</taxon>
        <taxon>Neopterygii</taxon>
        <taxon>Teleostei</taxon>
        <taxon>Anguilliformes</taxon>
        <taxon>Anguillidae</taxon>
        <taxon>Anguilla</taxon>
    </lineage>
</organism>
<dbReference type="AlphaFoldDB" id="A0A0E9QGS5"/>
<reference evidence="1" key="2">
    <citation type="journal article" date="2015" name="Fish Shellfish Immunol.">
        <title>Early steps in the European eel (Anguilla anguilla)-Vibrio vulnificus interaction in the gills: Role of the RtxA13 toxin.</title>
        <authorList>
            <person name="Callol A."/>
            <person name="Pajuelo D."/>
            <person name="Ebbesson L."/>
            <person name="Teles M."/>
            <person name="MacKenzie S."/>
            <person name="Amaro C."/>
        </authorList>
    </citation>
    <scope>NUCLEOTIDE SEQUENCE</scope>
</reference>
<name>A0A0E9QGS5_ANGAN</name>
<dbReference type="EMBL" id="GBXM01092598">
    <property type="protein sequence ID" value="JAH15979.1"/>
    <property type="molecule type" value="Transcribed_RNA"/>
</dbReference>
<evidence type="ECO:0000313" key="1">
    <source>
        <dbReference type="EMBL" id="JAH15979.1"/>
    </source>
</evidence>
<sequence>MCRMLYLRTMITSNTKRSPITPH</sequence>
<proteinExistence type="predicted"/>
<reference evidence="1" key="1">
    <citation type="submission" date="2014-11" db="EMBL/GenBank/DDBJ databases">
        <authorList>
            <person name="Amaro Gonzalez C."/>
        </authorList>
    </citation>
    <scope>NUCLEOTIDE SEQUENCE</scope>
</reference>
<accession>A0A0E9QGS5</accession>